<dbReference type="GO" id="GO:0000150">
    <property type="term" value="F:DNA strand exchange activity"/>
    <property type="evidence" value="ECO:0007669"/>
    <property type="project" value="InterPro"/>
</dbReference>
<proteinExistence type="predicted"/>
<dbReference type="SUPFAM" id="SSF53041">
    <property type="entry name" value="Resolvase-like"/>
    <property type="match status" value="1"/>
</dbReference>
<dbReference type="PROSITE" id="PS51736">
    <property type="entry name" value="RECOMBINASES_3"/>
    <property type="match status" value="1"/>
</dbReference>
<dbReference type="KEGG" id="mgin:FRZ54_03770"/>
<keyword evidence="1" id="KW-0229">DNA integration</keyword>
<dbReference type="PROSITE" id="PS00397">
    <property type="entry name" value="RECOMBINASES_1"/>
    <property type="match status" value="1"/>
</dbReference>
<evidence type="ECO:0000256" key="3">
    <source>
        <dbReference type="ARBA" id="ARBA00023172"/>
    </source>
</evidence>
<evidence type="ECO:0000313" key="9">
    <source>
        <dbReference type="EMBL" id="QEC61737.1"/>
    </source>
</evidence>
<evidence type="ECO:0008006" key="11">
    <source>
        <dbReference type="Google" id="ProtNLM"/>
    </source>
</evidence>
<feature type="coiled-coil region" evidence="6">
    <location>
        <begin position="361"/>
        <end position="388"/>
    </location>
</feature>
<dbReference type="InterPro" id="IPR036162">
    <property type="entry name" value="Resolvase-like_N_sf"/>
</dbReference>
<dbReference type="PANTHER" id="PTHR30461">
    <property type="entry name" value="DNA-INVERTASE FROM LAMBDOID PROPHAGE"/>
    <property type="match status" value="1"/>
</dbReference>
<evidence type="ECO:0000259" key="8">
    <source>
        <dbReference type="PROSITE" id="PS51737"/>
    </source>
</evidence>
<keyword evidence="6" id="KW-0175">Coiled coil</keyword>
<dbReference type="EMBL" id="CP042436">
    <property type="protein sequence ID" value="QEC61737.1"/>
    <property type="molecule type" value="Genomic_DNA"/>
</dbReference>
<dbReference type="Proteomes" id="UP000321479">
    <property type="component" value="Chromosome"/>
</dbReference>
<evidence type="ECO:0000256" key="5">
    <source>
        <dbReference type="PROSITE-ProRule" id="PRU10137"/>
    </source>
</evidence>
<evidence type="ECO:0000259" key="7">
    <source>
        <dbReference type="PROSITE" id="PS51736"/>
    </source>
</evidence>
<keyword evidence="10" id="KW-1185">Reference proteome</keyword>
<feature type="domain" description="Resolvase/invertase-type recombinase catalytic" evidence="7">
    <location>
        <begin position="12"/>
        <end position="160"/>
    </location>
</feature>
<dbReference type="AlphaFoldDB" id="A0A5B8URN5"/>
<dbReference type="InterPro" id="IPR006119">
    <property type="entry name" value="Resolv_N"/>
</dbReference>
<dbReference type="OrthoDB" id="9815006at2"/>
<feature type="domain" description="Recombinase" evidence="8">
    <location>
        <begin position="167"/>
        <end position="274"/>
    </location>
</feature>
<protein>
    <recommendedName>
        <fullName evidence="11">Recombinase family protein</fullName>
    </recommendedName>
</protein>
<gene>
    <name evidence="9" type="ORF">FRZ54_03770</name>
</gene>
<dbReference type="RefSeq" id="WP_147030314.1">
    <property type="nucleotide sequence ID" value="NZ_CP042436.1"/>
</dbReference>
<keyword evidence="2" id="KW-0238">DNA-binding</keyword>
<dbReference type="InterPro" id="IPR006118">
    <property type="entry name" value="Recombinase_CS"/>
</dbReference>
<dbReference type="PANTHER" id="PTHR30461:SF23">
    <property type="entry name" value="DNA RECOMBINASE-RELATED"/>
    <property type="match status" value="1"/>
</dbReference>
<dbReference type="GO" id="GO:0003677">
    <property type="term" value="F:DNA binding"/>
    <property type="evidence" value="ECO:0007669"/>
    <property type="project" value="UniProtKB-KW"/>
</dbReference>
<dbReference type="Pfam" id="PF07508">
    <property type="entry name" value="Recombinase"/>
    <property type="match status" value="1"/>
</dbReference>
<dbReference type="InterPro" id="IPR011109">
    <property type="entry name" value="DNA_bind_recombinase_dom"/>
</dbReference>
<dbReference type="InterPro" id="IPR050639">
    <property type="entry name" value="SSR_resolvase"/>
</dbReference>
<dbReference type="InterPro" id="IPR038109">
    <property type="entry name" value="DNA_bind_recomb_sf"/>
</dbReference>
<organism evidence="9 10">
    <name type="scientific">Mucilaginibacter ginsenosidivorans</name>
    <dbReference type="NCBI Taxonomy" id="398053"/>
    <lineage>
        <taxon>Bacteria</taxon>
        <taxon>Pseudomonadati</taxon>
        <taxon>Bacteroidota</taxon>
        <taxon>Sphingobacteriia</taxon>
        <taxon>Sphingobacteriales</taxon>
        <taxon>Sphingobacteriaceae</taxon>
        <taxon>Mucilaginibacter</taxon>
    </lineage>
</organism>
<evidence type="ECO:0000256" key="1">
    <source>
        <dbReference type="ARBA" id="ARBA00022908"/>
    </source>
</evidence>
<dbReference type="Gene3D" id="3.90.1750.20">
    <property type="entry name" value="Putative Large Serine Recombinase, Chain B, Domain 2"/>
    <property type="match status" value="1"/>
</dbReference>
<evidence type="ECO:0000256" key="2">
    <source>
        <dbReference type="ARBA" id="ARBA00023125"/>
    </source>
</evidence>
<evidence type="ECO:0000313" key="10">
    <source>
        <dbReference type="Proteomes" id="UP000321479"/>
    </source>
</evidence>
<sequence>MKNEITSDIQAKAVIYCRVSTKEQVTDGNSLITQERLCREYASKEGFEVTELFIEKGESAKTADRKELNRLLDFCTKKSNAIRAVIAYKIDRISRNLADYSYIKVKLNKADVEIRSVTEYFEDTPAGRFMENIIANVSQFDNEVRTERSVGGMREAVNEGRYVWNAPLGYDNVRMDKSTIAPNHLAPLIKETFQLIAQRTYPTEVIRLMMHQKGLTDKNGNPVNRAYFFRIVRNPLYKGIIKTFGMTVQGSFEPIVEPDLFDEVQAVLNDRKNTVKHYLKENPDFPLRRFVTNEGGKLLRGYWAKGKTKKYPYYSFQQVGTTIRKETLESIFLNYLQSLSYDSVQLKQLKRYLDNHFTKRVNNEEKAAVAIQERIKELDKQIDKLIELHTAEKISSTIFTSRIKKIEDERDDLLELQKSKITENVDVNGLLRSAAKALKQPHSIWQNGNLELKRAWQKFVFPKGLVFDGTNLRTPKICRLFNLKAIFDEQKFSKVTLRDTGKNTLSGTNLPLSDNIALESKECAASVMTDLLVLREIRRGNSKELKDLYEEYQYSAAA</sequence>
<keyword evidence="3" id="KW-0233">DNA recombination</keyword>
<dbReference type="GO" id="GO:0015074">
    <property type="term" value="P:DNA integration"/>
    <property type="evidence" value="ECO:0007669"/>
    <property type="project" value="UniProtKB-KW"/>
</dbReference>
<dbReference type="PROSITE" id="PS51737">
    <property type="entry name" value="RECOMBINASE_DNA_BIND"/>
    <property type="match status" value="1"/>
</dbReference>
<reference evidence="9 10" key="1">
    <citation type="journal article" date="2017" name="Curr. Microbiol.">
        <title>Mucilaginibacter ginsenosidivorans sp. nov., Isolated from Soil of Ginseng Field.</title>
        <authorList>
            <person name="Kim M.M."/>
            <person name="Siddiqi M.Z."/>
            <person name="Im W.T."/>
        </authorList>
    </citation>
    <scope>NUCLEOTIDE SEQUENCE [LARGE SCALE GENOMIC DNA]</scope>
    <source>
        <strain evidence="9 10">Gsoil 3017</strain>
    </source>
</reference>
<evidence type="ECO:0000256" key="4">
    <source>
        <dbReference type="PIRSR" id="PIRSR606118-50"/>
    </source>
</evidence>
<accession>A0A5B8URN5</accession>
<dbReference type="CDD" id="cd00338">
    <property type="entry name" value="Ser_Recombinase"/>
    <property type="match status" value="1"/>
</dbReference>
<name>A0A5B8URN5_9SPHI</name>
<evidence type="ECO:0000256" key="6">
    <source>
        <dbReference type="SAM" id="Coils"/>
    </source>
</evidence>
<dbReference type="Pfam" id="PF00239">
    <property type="entry name" value="Resolvase"/>
    <property type="match status" value="1"/>
</dbReference>
<dbReference type="Gene3D" id="3.40.50.1390">
    <property type="entry name" value="Resolvase, N-terminal catalytic domain"/>
    <property type="match status" value="1"/>
</dbReference>
<dbReference type="SMART" id="SM00857">
    <property type="entry name" value="Resolvase"/>
    <property type="match status" value="1"/>
</dbReference>
<feature type="active site" description="O-(5'-phospho-DNA)-serine intermediate" evidence="4 5">
    <location>
        <position position="20"/>
    </location>
</feature>